<accession>A0ABR6GXE0</accession>
<evidence type="ECO:0000256" key="4">
    <source>
        <dbReference type="ARBA" id="ARBA00023163"/>
    </source>
</evidence>
<dbReference type="SUPFAM" id="SSF53850">
    <property type="entry name" value="Periplasmic binding protein-like II"/>
    <property type="match status" value="1"/>
</dbReference>
<evidence type="ECO:0000313" key="7">
    <source>
        <dbReference type="EMBL" id="MBB3195944.1"/>
    </source>
</evidence>
<evidence type="ECO:0000259" key="6">
    <source>
        <dbReference type="PROSITE" id="PS50931"/>
    </source>
</evidence>
<dbReference type="Gene3D" id="1.10.10.10">
    <property type="entry name" value="Winged helix-like DNA-binding domain superfamily/Winged helix DNA-binding domain"/>
    <property type="match status" value="2"/>
</dbReference>
<feature type="domain" description="HTH lysR-type" evidence="6">
    <location>
        <begin position="111"/>
        <end position="168"/>
    </location>
</feature>
<dbReference type="PANTHER" id="PTHR30419">
    <property type="entry name" value="HTH-TYPE TRANSCRIPTIONAL REGULATOR YBHD"/>
    <property type="match status" value="1"/>
</dbReference>
<dbReference type="Proteomes" id="UP000574369">
    <property type="component" value="Unassembled WGS sequence"/>
</dbReference>
<dbReference type="InterPro" id="IPR005119">
    <property type="entry name" value="LysR_subst-bd"/>
</dbReference>
<dbReference type="InterPro" id="IPR050950">
    <property type="entry name" value="HTH-type_LysR_regulators"/>
</dbReference>
<evidence type="ECO:0000313" key="8">
    <source>
        <dbReference type="Proteomes" id="UP000574369"/>
    </source>
</evidence>
<gene>
    <name evidence="7" type="ORF">FHS28_003354</name>
</gene>
<keyword evidence="3" id="KW-0238">DNA-binding</keyword>
<protein>
    <submittedName>
        <fullName evidence="7">LysR family transcriptional regulator of gallate degradation</fullName>
    </submittedName>
</protein>
<dbReference type="PRINTS" id="PR00039">
    <property type="entry name" value="HTHLYSR"/>
</dbReference>
<keyword evidence="8" id="KW-1185">Reference proteome</keyword>
<comment type="similarity">
    <text evidence="1">Belongs to the LysR transcriptional regulatory family.</text>
</comment>
<dbReference type="Pfam" id="PF03466">
    <property type="entry name" value="LysR_substrate"/>
    <property type="match status" value="1"/>
</dbReference>
<comment type="caution">
    <text evidence="7">The sequence shown here is derived from an EMBL/GenBank/DDBJ whole genome shotgun (WGS) entry which is preliminary data.</text>
</comment>
<name>A0ABR6GXE0_9BURK</name>
<dbReference type="PROSITE" id="PS50931">
    <property type="entry name" value="HTH_LYSR"/>
    <property type="match status" value="2"/>
</dbReference>
<dbReference type="InterPro" id="IPR000847">
    <property type="entry name" value="LysR_HTH_N"/>
</dbReference>
<dbReference type="RefSeq" id="WP_088453443.1">
    <property type="nucleotide sequence ID" value="NZ_JACHXO010000006.1"/>
</dbReference>
<feature type="compositionally biased region" description="Polar residues" evidence="5">
    <location>
        <begin position="437"/>
        <end position="460"/>
    </location>
</feature>
<dbReference type="CDD" id="cd08435">
    <property type="entry name" value="PBP2_GbpR"/>
    <property type="match status" value="1"/>
</dbReference>
<dbReference type="InterPro" id="IPR036390">
    <property type="entry name" value="WH_DNA-bd_sf"/>
</dbReference>
<feature type="region of interest" description="Disordered" evidence="5">
    <location>
        <begin position="420"/>
        <end position="460"/>
    </location>
</feature>
<evidence type="ECO:0000256" key="1">
    <source>
        <dbReference type="ARBA" id="ARBA00009437"/>
    </source>
</evidence>
<keyword evidence="4" id="KW-0804">Transcription</keyword>
<evidence type="ECO:0000256" key="2">
    <source>
        <dbReference type="ARBA" id="ARBA00023015"/>
    </source>
</evidence>
<evidence type="ECO:0000256" key="3">
    <source>
        <dbReference type="ARBA" id="ARBA00023125"/>
    </source>
</evidence>
<dbReference type="PANTHER" id="PTHR30419:SF14">
    <property type="entry name" value="LYSR FAMILY TRANSCRIPTIONAL REGULATOR"/>
    <property type="match status" value="1"/>
</dbReference>
<reference evidence="7 8" key="1">
    <citation type="submission" date="2020-08" db="EMBL/GenBank/DDBJ databases">
        <title>Genomic Encyclopedia of Type Strains, Phase III (KMG-III): the genomes of soil and plant-associated and newly described type strains.</title>
        <authorList>
            <person name="Whitman W."/>
        </authorList>
    </citation>
    <scope>NUCLEOTIDE SEQUENCE [LARGE SCALE GENOMIC DNA]</scope>
    <source>
        <strain evidence="7 8">CECT 7247</strain>
    </source>
</reference>
<keyword evidence="2" id="KW-0805">Transcription regulation</keyword>
<dbReference type="InterPro" id="IPR037405">
    <property type="entry name" value="GbpR_PBP2"/>
</dbReference>
<dbReference type="InterPro" id="IPR036388">
    <property type="entry name" value="WH-like_DNA-bd_sf"/>
</dbReference>
<dbReference type="SUPFAM" id="SSF46785">
    <property type="entry name" value="Winged helix' DNA-binding domain"/>
    <property type="match status" value="2"/>
</dbReference>
<evidence type="ECO:0000256" key="5">
    <source>
        <dbReference type="SAM" id="MobiDB-lite"/>
    </source>
</evidence>
<feature type="domain" description="HTH lysR-type" evidence="6">
    <location>
        <begin position="10"/>
        <end position="67"/>
    </location>
</feature>
<sequence>MTTHVESLDLNLRHLRALCAVAASGSIAAAAEELYRVSSAVTRSIAELEAALGRPLFERRARGTVLNAYGQLVLVRARRIDTEFEAARTQLMARGGVKGGTDANSLFASILNGRRLAVVASLAERRNMAAVAREFGITQPAVSAALKDLETRLGVPLFERSARGLAPTQAGDIVAFYFRRVLAELRNIIPDIAASEGVLTGSVHVGALPLGRTHLLPTAIAALLDKHPGLHIATEESPYSALAASLRSGDLDFILGALRPGELTPELAAEPLFEDRLSLIVRAGHPLSRVTQGLSALSGARWVLSRRGAPSRELFEQCFAASGLPAPVPAVETGDLAVLRALLMESDMVTAISAHQLRYEILDGSLVELAIPLATTRRQIGLTQRAGCFASPGARALMEEIRRVVADAAVFRSPGGARVYATADGPGRRRQTAMAPTPSSISGSADGSGTAVTDTASSTK</sequence>
<organism evidence="7 8">
    <name type="scientific">Roseateles terrae</name>
    <dbReference type="NCBI Taxonomy" id="431060"/>
    <lineage>
        <taxon>Bacteria</taxon>
        <taxon>Pseudomonadati</taxon>
        <taxon>Pseudomonadota</taxon>
        <taxon>Betaproteobacteria</taxon>
        <taxon>Burkholderiales</taxon>
        <taxon>Sphaerotilaceae</taxon>
        <taxon>Roseateles</taxon>
    </lineage>
</organism>
<proteinExistence type="inferred from homology"/>
<dbReference type="Pfam" id="PF00126">
    <property type="entry name" value="HTH_1"/>
    <property type="match status" value="2"/>
</dbReference>
<dbReference type="Gene3D" id="3.40.190.290">
    <property type="match status" value="1"/>
</dbReference>
<dbReference type="EMBL" id="JACHXO010000006">
    <property type="protein sequence ID" value="MBB3195944.1"/>
    <property type="molecule type" value="Genomic_DNA"/>
</dbReference>